<evidence type="ECO:0000313" key="3">
    <source>
        <dbReference type="EMBL" id="KAL3675207.1"/>
    </source>
</evidence>
<gene>
    <name evidence="3" type="ORF">R1sor_025155</name>
</gene>
<proteinExistence type="predicted"/>
<dbReference type="InterPro" id="IPR001509">
    <property type="entry name" value="Epimerase_deHydtase"/>
</dbReference>
<dbReference type="CDD" id="cd08958">
    <property type="entry name" value="FR_SDR_e"/>
    <property type="match status" value="1"/>
</dbReference>
<dbReference type="Proteomes" id="UP001633002">
    <property type="component" value="Unassembled WGS sequence"/>
</dbReference>
<evidence type="ECO:0000259" key="2">
    <source>
        <dbReference type="Pfam" id="PF01370"/>
    </source>
</evidence>
<dbReference type="PANTHER" id="PTHR10366">
    <property type="entry name" value="NAD DEPENDENT EPIMERASE/DEHYDRATASE"/>
    <property type="match status" value="1"/>
</dbReference>
<evidence type="ECO:0000256" key="1">
    <source>
        <dbReference type="ARBA" id="ARBA00023002"/>
    </source>
</evidence>
<dbReference type="EMBL" id="JBJQOH010000008">
    <property type="protein sequence ID" value="KAL3675207.1"/>
    <property type="molecule type" value="Genomic_DNA"/>
</dbReference>
<dbReference type="AlphaFoldDB" id="A0ABD3G9C2"/>
<organism evidence="3 4">
    <name type="scientific">Riccia sorocarpa</name>
    <dbReference type="NCBI Taxonomy" id="122646"/>
    <lineage>
        <taxon>Eukaryota</taxon>
        <taxon>Viridiplantae</taxon>
        <taxon>Streptophyta</taxon>
        <taxon>Embryophyta</taxon>
        <taxon>Marchantiophyta</taxon>
        <taxon>Marchantiopsida</taxon>
        <taxon>Marchantiidae</taxon>
        <taxon>Marchantiales</taxon>
        <taxon>Ricciaceae</taxon>
        <taxon>Riccia</taxon>
    </lineage>
</organism>
<keyword evidence="1" id="KW-0560">Oxidoreductase</keyword>
<dbReference type="PANTHER" id="PTHR10366:SF821">
    <property type="entry name" value="TETRAKETIDE ALPHA-PYRONE REDUCTASE 1"/>
    <property type="match status" value="1"/>
</dbReference>
<sequence>MAEYKELVCVTGAGGFVASHLVKRLLEKGYWVRGTVRDPANSAKTKHLRDLPGAEQRLELVAADLTVEGSFDAAVEGCSGVFHTASPVVYPKVDPYVEMVNPAIKGTVDVLKSCVKAGVKKVVLTSSSSAFRMRPDYKPDVPLEESSWSSAEFCKEVKLWYALAKTMAEQAAWEFAKETGLKLVSVLPTYIIGEIIPAELSTTSQDVLGLFQGKAGNFAKFGRMGYVHIDDVSTAHILAYEHPEAEGRYIVSGITLENYEMVEILAKRYPQYDIAKIEPGAGMPYYNIDVSKLAKLGLQKYKPIEEAFDDVIESFKKKGLLT</sequence>
<dbReference type="FunFam" id="3.40.50.720:FF:000085">
    <property type="entry name" value="Dihydroflavonol reductase"/>
    <property type="match status" value="1"/>
</dbReference>
<dbReference type="SUPFAM" id="SSF51735">
    <property type="entry name" value="NAD(P)-binding Rossmann-fold domains"/>
    <property type="match status" value="1"/>
</dbReference>
<feature type="domain" description="NAD-dependent epimerase/dehydratase" evidence="2">
    <location>
        <begin position="8"/>
        <end position="246"/>
    </location>
</feature>
<name>A0ABD3G9C2_9MARC</name>
<dbReference type="Pfam" id="PF01370">
    <property type="entry name" value="Epimerase"/>
    <property type="match status" value="1"/>
</dbReference>
<dbReference type="InterPro" id="IPR050425">
    <property type="entry name" value="NAD(P)_dehydrat-like"/>
</dbReference>
<evidence type="ECO:0000313" key="4">
    <source>
        <dbReference type="Proteomes" id="UP001633002"/>
    </source>
</evidence>
<protein>
    <recommendedName>
        <fullName evidence="2">NAD-dependent epimerase/dehydratase domain-containing protein</fullName>
    </recommendedName>
</protein>
<keyword evidence="4" id="KW-1185">Reference proteome</keyword>
<accession>A0ABD3G9C2</accession>
<comment type="caution">
    <text evidence="3">The sequence shown here is derived from an EMBL/GenBank/DDBJ whole genome shotgun (WGS) entry which is preliminary data.</text>
</comment>
<dbReference type="GO" id="GO:0016491">
    <property type="term" value="F:oxidoreductase activity"/>
    <property type="evidence" value="ECO:0007669"/>
    <property type="project" value="UniProtKB-KW"/>
</dbReference>
<dbReference type="Gene3D" id="3.40.50.720">
    <property type="entry name" value="NAD(P)-binding Rossmann-like Domain"/>
    <property type="match status" value="1"/>
</dbReference>
<dbReference type="InterPro" id="IPR036291">
    <property type="entry name" value="NAD(P)-bd_dom_sf"/>
</dbReference>
<reference evidence="3 4" key="1">
    <citation type="submission" date="2024-09" db="EMBL/GenBank/DDBJ databases">
        <title>Chromosome-scale assembly of Riccia sorocarpa.</title>
        <authorList>
            <person name="Paukszto L."/>
        </authorList>
    </citation>
    <scope>NUCLEOTIDE SEQUENCE [LARGE SCALE GENOMIC DNA]</scope>
    <source>
        <strain evidence="3">LP-2024</strain>
        <tissue evidence="3">Aerial parts of the thallus</tissue>
    </source>
</reference>